<dbReference type="InterPro" id="IPR001597">
    <property type="entry name" value="ArAA_b-elim_lyase/Thr_aldolase"/>
</dbReference>
<dbReference type="OrthoDB" id="9774495at2"/>
<accession>A0A2S0KLB8</accession>
<dbReference type="GO" id="GO:0006520">
    <property type="term" value="P:amino acid metabolic process"/>
    <property type="evidence" value="ECO:0007669"/>
    <property type="project" value="InterPro"/>
</dbReference>
<dbReference type="KEGG" id="fsa:C5Q98_00670"/>
<dbReference type="InterPro" id="IPR015422">
    <property type="entry name" value="PyrdxlP-dep_Trfase_small"/>
</dbReference>
<dbReference type="Gene3D" id="3.90.1150.10">
    <property type="entry name" value="Aspartate Aminotransferase, domain 1"/>
    <property type="match status" value="1"/>
</dbReference>
<dbReference type="EMBL" id="CP027226">
    <property type="protein sequence ID" value="AVM41832.1"/>
    <property type="molecule type" value="Genomic_DNA"/>
</dbReference>
<evidence type="ECO:0000313" key="5">
    <source>
        <dbReference type="EMBL" id="AVM41832.1"/>
    </source>
</evidence>
<feature type="domain" description="Aromatic amino acid beta-eliminating lyase/threonine aldolase" evidence="4">
    <location>
        <begin position="34"/>
        <end position="304"/>
    </location>
</feature>
<evidence type="ECO:0000256" key="1">
    <source>
        <dbReference type="ARBA" id="ARBA00001933"/>
    </source>
</evidence>
<comment type="cofactor">
    <cofactor evidence="1">
        <name>pyridoxal 5'-phosphate</name>
        <dbReference type="ChEBI" id="CHEBI:597326"/>
    </cofactor>
</comment>
<evidence type="ECO:0000256" key="3">
    <source>
        <dbReference type="ARBA" id="ARBA00022898"/>
    </source>
</evidence>
<dbReference type="PANTHER" id="PTHR48097">
    <property type="entry name" value="L-THREONINE ALDOLASE-RELATED"/>
    <property type="match status" value="1"/>
</dbReference>
<comment type="similarity">
    <text evidence="2">Belongs to the threonine aldolase family.</text>
</comment>
<dbReference type="AlphaFoldDB" id="A0A2S0KLB8"/>
<sequence>MGKTLHFLNDYESLGHENVLQKLQERWSEYYRGYGFDTVSEKVREQIRKFTNRPQASTYFVAGGTLTNLLACSAFLRPFESIIATDTAHISNMEAGAIEATGHRIINGSNVNGKLTPATIEKIVKENQAETKTVPRLVFLANSSETGTVYTEAEIAAISKVCKQYDLFLFMDGARLGFAMASDKQDLSLESIAKYCDVFYIGGTKNGAIYGEALVITDPELDRNFIHAQKNRGALLAKTYAVAMQFEALFADENLNEVQDFSETLYMKNAIHANKMGRLLAEAFVEAGYELAYPTESNQVFVYLPLSLCEELSDKVSFEISEKLENKARCRFVTTYRNTEADIEELAKLI</sequence>
<evidence type="ECO:0000313" key="6">
    <source>
        <dbReference type="Proteomes" id="UP000237947"/>
    </source>
</evidence>
<protein>
    <submittedName>
        <fullName evidence="5">Threonine aldolase</fullName>
    </submittedName>
</protein>
<organism evidence="5 6">
    <name type="scientific">Fastidiosipila sanguinis</name>
    <dbReference type="NCBI Taxonomy" id="236753"/>
    <lineage>
        <taxon>Bacteria</taxon>
        <taxon>Bacillati</taxon>
        <taxon>Bacillota</taxon>
        <taxon>Clostridia</taxon>
        <taxon>Eubacteriales</taxon>
        <taxon>Oscillospiraceae</taxon>
        <taxon>Fastidiosipila</taxon>
    </lineage>
</organism>
<dbReference type="InterPro" id="IPR015424">
    <property type="entry name" value="PyrdxlP-dep_Trfase"/>
</dbReference>
<keyword evidence="6" id="KW-1185">Reference proteome</keyword>
<dbReference type="GO" id="GO:0016829">
    <property type="term" value="F:lyase activity"/>
    <property type="evidence" value="ECO:0007669"/>
    <property type="project" value="InterPro"/>
</dbReference>
<evidence type="ECO:0000259" key="4">
    <source>
        <dbReference type="Pfam" id="PF01212"/>
    </source>
</evidence>
<dbReference type="RefSeq" id="WP_106011820.1">
    <property type="nucleotide sequence ID" value="NZ_CP027226.1"/>
</dbReference>
<dbReference type="InterPro" id="IPR015421">
    <property type="entry name" value="PyrdxlP-dep_Trfase_major"/>
</dbReference>
<dbReference type="Gene3D" id="3.40.640.10">
    <property type="entry name" value="Type I PLP-dependent aspartate aminotransferase-like (Major domain)"/>
    <property type="match status" value="1"/>
</dbReference>
<proteinExistence type="inferred from homology"/>
<name>A0A2S0KLB8_9FIRM</name>
<dbReference type="Pfam" id="PF01212">
    <property type="entry name" value="Beta_elim_lyase"/>
    <property type="match status" value="1"/>
</dbReference>
<dbReference type="PANTHER" id="PTHR48097:SF5">
    <property type="entry name" value="LOW SPECIFICITY L-THREONINE ALDOLASE"/>
    <property type="match status" value="1"/>
</dbReference>
<dbReference type="Proteomes" id="UP000237947">
    <property type="component" value="Chromosome"/>
</dbReference>
<reference evidence="6" key="1">
    <citation type="submission" date="2018-02" db="EMBL/GenBank/DDBJ databases">
        <authorList>
            <person name="Holder M.E."/>
            <person name="Ajami N.J."/>
            <person name="Petrosino J.F."/>
        </authorList>
    </citation>
    <scope>NUCLEOTIDE SEQUENCE [LARGE SCALE GENOMIC DNA]</scope>
    <source>
        <strain evidence="6">CCUG 47711</strain>
    </source>
</reference>
<evidence type="ECO:0000256" key="2">
    <source>
        <dbReference type="ARBA" id="ARBA00006966"/>
    </source>
</evidence>
<gene>
    <name evidence="5" type="ORF">C5Q98_00670</name>
</gene>
<dbReference type="SUPFAM" id="SSF53383">
    <property type="entry name" value="PLP-dependent transferases"/>
    <property type="match status" value="1"/>
</dbReference>
<keyword evidence="3" id="KW-0663">Pyridoxal phosphate</keyword>